<evidence type="ECO:0000313" key="2">
    <source>
        <dbReference type="Proteomes" id="UP000663868"/>
    </source>
</evidence>
<accession>A0A820ST85</accession>
<reference evidence="1" key="1">
    <citation type="submission" date="2021-02" db="EMBL/GenBank/DDBJ databases">
        <authorList>
            <person name="Nowell W R."/>
        </authorList>
    </citation>
    <scope>NUCLEOTIDE SEQUENCE</scope>
</reference>
<dbReference type="EMBL" id="CAJOBB010032173">
    <property type="protein sequence ID" value="CAF4455896.1"/>
    <property type="molecule type" value="Genomic_DNA"/>
</dbReference>
<protein>
    <submittedName>
        <fullName evidence="1">Uncharacterized protein</fullName>
    </submittedName>
</protein>
<comment type="caution">
    <text evidence="1">The sequence shown here is derived from an EMBL/GenBank/DDBJ whole genome shotgun (WGS) entry which is preliminary data.</text>
</comment>
<organism evidence="1 2">
    <name type="scientific">Adineta steineri</name>
    <dbReference type="NCBI Taxonomy" id="433720"/>
    <lineage>
        <taxon>Eukaryota</taxon>
        <taxon>Metazoa</taxon>
        <taxon>Spiralia</taxon>
        <taxon>Gnathifera</taxon>
        <taxon>Rotifera</taxon>
        <taxon>Eurotatoria</taxon>
        <taxon>Bdelloidea</taxon>
        <taxon>Adinetida</taxon>
        <taxon>Adinetidae</taxon>
        <taxon>Adineta</taxon>
    </lineage>
</organism>
<name>A0A820ST85_9BILA</name>
<sequence>VFIWKPSGPVIEIFAPRPNLASIPVARL</sequence>
<proteinExistence type="predicted"/>
<dbReference type="AlphaFoldDB" id="A0A820ST85"/>
<dbReference type="Proteomes" id="UP000663868">
    <property type="component" value="Unassembled WGS sequence"/>
</dbReference>
<evidence type="ECO:0000313" key="1">
    <source>
        <dbReference type="EMBL" id="CAF4455896.1"/>
    </source>
</evidence>
<gene>
    <name evidence="1" type="ORF">KXQ929_LOCUS54224</name>
</gene>
<feature type="non-terminal residue" evidence="1">
    <location>
        <position position="1"/>
    </location>
</feature>